<feature type="region of interest" description="Disordered" evidence="1">
    <location>
        <begin position="201"/>
        <end position="244"/>
    </location>
</feature>
<dbReference type="OrthoDB" id="1714508at2759"/>
<proteinExistence type="predicted"/>
<evidence type="ECO:0000313" key="3">
    <source>
        <dbReference type="Proteomes" id="UP000811619"/>
    </source>
</evidence>
<dbReference type="PANTHER" id="PTHR13464:SF0">
    <property type="entry name" value="SAP30-BINDING PROTEIN"/>
    <property type="match status" value="1"/>
</dbReference>
<keyword evidence="3" id="KW-1185">Reference proteome</keyword>
<feature type="compositionally biased region" description="Pro residues" evidence="1">
    <location>
        <begin position="105"/>
        <end position="114"/>
    </location>
</feature>
<gene>
    <name evidence="2" type="ORF">E4U42_000554</name>
</gene>
<dbReference type="GO" id="GO:0006355">
    <property type="term" value="P:regulation of DNA-templated transcription"/>
    <property type="evidence" value="ECO:0007669"/>
    <property type="project" value="InterPro"/>
</dbReference>
<comment type="caution">
    <text evidence="2">The sequence shown here is derived from an EMBL/GenBank/DDBJ whole genome shotgun (WGS) entry which is preliminary data.</text>
</comment>
<sequence>MAGLVAYASSDDEDDTAPQISPSKTSRAQAQAQAQSTIGPIPLGPSLPPPDANTNTLPEPLPSPSPSPSNEDAAATNPPSSPYSSTRALMHDLTLPSVPNLAIPSSPPGSPPPATNKKFQQFLHLKRKGTHFNTRLESSMALRNPSLTDKLLSFVDLAGPAQYETTLPRDLYDPGRLPRYAHRDRLRKAREALVKEREAEKVSARGVDFVHPSTTSTPVNGGAAAAATRGIPSRGAEKRKSAWK</sequence>
<evidence type="ECO:0000313" key="2">
    <source>
        <dbReference type="EMBL" id="KAG5928482.1"/>
    </source>
</evidence>
<feature type="region of interest" description="Disordered" evidence="1">
    <location>
        <begin position="1"/>
        <end position="117"/>
    </location>
</feature>
<feature type="compositionally biased region" description="Basic and acidic residues" evidence="1">
    <location>
        <begin position="235"/>
        <end position="244"/>
    </location>
</feature>
<organism evidence="2 3">
    <name type="scientific">Claviceps africana</name>
    <dbReference type="NCBI Taxonomy" id="83212"/>
    <lineage>
        <taxon>Eukaryota</taxon>
        <taxon>Fungi</taxon>
        <taxon>Dikarya</taxon>
        <taxon>Ascomycota</taxon>
        <taxon>Pezizomycotina</taxon>
        <taxon>Sordariomycetes</taxon>
        <taxon>Hypocreomycetidae</taxon>
        <taxon>Hypocreales</taxon>
        <taxon>Clavicipitaceae</taxon>
        <taxon>Claviceps</taxon>
    </lineage>
</organism>
<dbReference type="GO" id="GO:0005634">
    <property type="term" value="C:nucleus"/>
    <property type="evidence" value="ECO:0007669"/>
    <property type="project" value="TreeGrafter"/>
</dbReference>
<reference evidence="2" key="1">
    <citation type="journal article" date="2020" name="bioRxiv">
        <title>Whole genome comparisons of ergot fungi reveals the divergence and evolution of species within the genus Claviceps are the result of varying mechanisms driving genome evolution and host range expansion.</title>
        <authorList>
            <person name="Wyka S.A."/>
            <person name="Mondo S.J."/>
            <person name="Liu M."/>
            <person name="Dettman J."/>
            <person name="Nalam V."/>
            <person name="Broders K.D."/>
        </authorList>
    </citation>
    <scope>NUCLEOTIDE SEQUENCE</scope>
    <source>
        <strain evidence="2">CCC 489</strain>
    </source>
</reference>
<feature type="compositionally biased region" description="Low complexity" evidence="1">
    <location>
        <begin position="28"/>
        <end position="41"/>
    </location>
</feature>
<dbReference type="EMBL" id="SRPY01000114">
    <property type="protein sequence ID" value="KAG5928482.1"/>
    <property type="molecule type" value="Genomic_DNA"/>
</dbReference>
<feature type="compositionally biased region" description="Polar residues" evidence="1">
    <location>
        <begin position="18"/>
        <end position="27"/>
    </location>
</feature>
<dbReference type="Proteomes" id="UP000811619">
    <property type="component" value="Unassembled WGS sequence"/>
</dbReference>
<dbReference type="PANTHER" id="PTHR13464">
    <property type="entry name" value="TRANSCRIPTIONAL REGULATOR PROTEIN HCNGP"/>
    <property type="match status" value="1"/>
</dbReference>
<name>A0A8K0NJM9_9HYPO</name>
<dbReference type="InterPro" id="IPR012479">
    <property type="entry name" value="SAP30BP"/>
</dbReference>
<accession>A0A8K0NJM9</accession>
<dbReference type="AlphaFoldDB" id="A0A8K0NJM9"/>
<evidence type="ECO:0008006" key="4">
    <source>
        <dbReference type="Google" id="ProtNLM"/>
    </source>
</evidence>
<feature type="compositionally biased region" description="Pro residues" evidence="1">
    <location>
        <begin position="42"/>
        <end position="51"/>
    </location>
</feature>
<evidence type="ECO:0000256" key="1">
    <source>
        <dbReference type="SAM" id="MobiDB-lite"/>
    </source>
</evidence>
<protein>
    <recommendedName>
        <fullName evidence="4">HCNGP-like protein</fullName>
    </recommendedName>
</protein>
<dbReference type="Pfam" id="PF07818">
    <property type="entry name" value="HCNGP"/>
    <property type="match status" value="1"/>
</dbReference>